<dbReference type="EMBL" id="JANEYF010000854">
    <property type="protein sequence ID" value="KAJ8967442.1"/>
    <property type="molecule type" value="Genomic_DNA"/>
</dbReference>
<gene>
    <name evidence="6" type="ORF">NQ314_002890</name>
</gene>
<feature type="transmembrane region" description="Helical" evidence="5">
    <location>
        <begin position="260"/>
        <end position="281"/>
    </location>
</feature>
<dbReference type="SUPFAM" id="SSF103473">
    <property type="entry name" value="MFS general substrate transporter"/>
    <property type="match status" value="1"/>
</dbReference>
<evidence type="ECO:0000256" key="4">
    <source>
        <dbReference type="ARBA" id="ARBA00023136"/>
    </source>
</evidence>
<keyword evidence="2 5" id="KW-0812">Transmembrane</keyword>
<evidence type="ECO:0000256" key="5">
    <source>
        <dbReference type="SAM" id="Phobius"/>
    </source>
</evidence>
<dbReference type="InterPro" id="IPR036259">
    <property type="entry name" value="MFS_trans_sf"/>
</dbReference>
<dbReference type="Gene3D" id="1.20.1250.20">
    <property type="entry name" value="MFS general substrate transporter like domains"/>
    <property type="match status" value="1"/>
</dbReference>
<feature type="transmembrane region" description="Helical" evidence="5">
    <location>
        <begin position="25"/>
        <end position="47"/>
    </location>
</feature>
<evidence type="ECO:0000256" key="1">
    <source>
        <dbReference type="ARBA" id="ARBA00004141"/>
    </source>
</evidence>
<dbReference type="AlphaFoldDB" id="A0AAV8ZR41"/>
<accession>A0AAV8ZR41</accession>
<proteinExistence type="predicted"/>
<dbReference type="GO" id="GO:0022857">
    <property type="term" value="F:transmembrane transporter activity"/>
    <property type="evidence" value="ECO:0007669"/>
    <property type="project" value="InterPro"/>
</dbReference>
<feature type="transmembrane region" description="Helical" evidence="5">
    <location>
        <begin position="293"/>
        <end position="324"/>
    </location>
</feature>
<dbReference type="PANTHER" id="PTHR24064">
    <property type="entry name" value="SOLUTE CARRIER FAMILY 22 MEMBER"/>
    <property type="match status" value="1"/>
</dbReference>
<sequence length="416" mass="46482">MTKSSIDSSLDNILVQLGDFGKYQIFVFSLVCIAVILHSAVHVGYVFTAMDLTYRCAIPDCDSETPEYETSWLTNAVPYNGHTPERCHMFEYVNNSTDANNQTCSSSNFNRNNTRRCSSFVYKSSEKSIVQEGISNQKICLIGPLIFIIYSPSFLLVSYFWIVPESIRWNLSKGRIEEAKQTLRIVAKVNGKELSENALEKLGFLESEDLQIEEAPFMNALKSSKLMLRLINCCFCWITCTFLFYGLTLNSVSLNAGNSYLDFILTALVEIPAYIFCNYILNFFGRRNSLSASYLLTGAACIGFIFVPSGKFGATAAFTILYVLTSEIFPTSMRHSFMGTCSTFGRLGSMIAPQTPLLAQLWTPLPLLSFALMSAIAGLLTMLFPETQNIKLPDTIEEAENISRLSLTIPVEQKTI</sequence>
<feature type="transmembrane region" description="Helical" evidence="5">
    <location>
        <begin position="141"/>
        <end position="163"/>
    </location>
</feature>
<dbReference type="Pfam" id="PF07690">
    <property type="entry name" value="MFS_1"/>
    <property type="match status" value="1"/>
</dbReference>
<keyword evidence="4 5" id="KW-0472">Membrane</keyword>
<comment type="subcellular location">
    <subcellularLocation>
        <location evidence="1">Membrane</location>
        <topology evidence="1">Multi-pass membrane protein</topology>
    </subcellularLocation>
</comment>
<evidence type="ECO:0000256" key="3">
    <source>
        <dbReference type="ARBA" id="ARBA00022989"/>
    </source>
</evidence>
<dbReference type="InterPro" id="IPR011701">
    <property type="entry name" value="MFS"/>
</dbReference>
<feature type="transmembrane region" description="Helical" evidence="5">
    <location>
        <begin position="226"/>
        <end position="248"/>
    </location>
</feature>
<name>A0AAV8ZR41_9CUCU</name>
<reference evidence="6" key="1">
    <citation type="journal article" date="2023" name="Insect Mol. Biol.">
        <title>Genome sequencing provides insights into the evolution of gene families encoding plant cell wall-degrading enzymes in longhorned beetles.</title>
        <authorList>
            <person name="Shin N.R."/>
            <person name="Okamura Y."/>
            <person name="Kirsch R."/>
            <person name="Pauchet Y."/>
        </authorList>
    </citation>
    <scope>NUCLEOTIDE SEQUENCE</scope>
    <source>
        <strain evidence="6">RBIC_L_NR</strain>
    </source>
</reference>
<dbReference type="GO" id="GO:0016020">
    <property type="term" value="C:membrane"/>
    <property type="evidence" value="ECO:0007669"/>
    <property type="project" value="UniProtKB-SubCell"/>
</dbReference>
<dbReference type="Proteomes" id="UP001162156">
    <property type="component" value="Unassembled WGS sequence"/>
</dbReference>
<evidence type="ECO:0000256" key="2">
    <source>
        <dbReference type="ARBA" id="ARBA00022692"/>
    </source>
</evidence>
<evidence type="ECO:0000313" key="7">
    <source>
        <dbReference type="Proteomes" id="UP001162156"/>
    </source>
</evidence>
<feature type="transmembrane region" description="Helical" evidence="5">
    <location>
        <begin position="365"/>
        <end position="384"/>
    </location>
</feature>
<comment type="caution">
    <text evidence="6">The sequence shown here is derived from an EMBL/GenBank/DDBJ whole genome shotgun (WGS) entry which is preliminary data.</text>
</comment>
<evidence type="ECO:0000313" key="6">
    <source>
        <dbReference type="EMBL" id="KAJ8967442.1"/>
    </source>
</evidence>
<keyword evidence="7" id="KW-1185">Reference proteome</keyword>
<organism evidence="6 7">
    <name type="scientific">Rhamnusium bicolor</name>
    <dbReference type="NCBI Taxonomy" id="1586634"/>
    <lineage>
        <taxon>Eukaryota</taxon>
        <taxon>Metazoa</taxon>
        <taxon>Ecdysozoa</taxon>
        <taxon>Arthropoda</taxon>
        <taxon>Hexapoda</taxon>
        <taxon>Insecta</taxon>
        <taxon>Pterygota</taxon>
        <taxon>Neoptera</taxon>
        <taxon>Endopterygota</taxon>
        <taxon>Coleoptera</taxon>
        <taxon>Polyphaga</taxon>
        <taxon>Cucujiformia</taxon>
        <taxon>Chrysomeloidea</taxon>
        <taxon>Cerambycidae</taxon>
        <taxon>Lepturinae</taxon>
        <taxon>Rhagiini</taxon>
        <taxon>Rhamnusium</taxon>
    </lineage>
</organism>
<protein>
    <recommendedName>
        <fullName evidence="8">Organic cation transporter</fullName>
    </recommendedName>
</protein>
<keyword evidence="3 5" id="KW-1133">Transmembrane helix</keyword>
<evidence type="ECO:0008006" key="8">
    <source>
        <dbReference type="Google" id="ProtNLM"/>
    </source>
</evidence>